<feature type="signal peptide" evidence="9">
    <location>
        <begin position="1"/>
        <end position="25"/>
    </location>
</feature>
<dbReference type="GO" id="GO:0004867">
    <property type="term" value="F:serine-type endopeptidase inhibitor activity"/>
    <property type="evidence" value="ECO:0007669"/>
    <property type="project" value="UniProtKB-KW"/>
</dbReference>
<dbReference type="GO" id="GO:0090729">
    <property type="term" value="F:toxin activity"/>
    <property type="evidence" value="ECO:0007669"/>
    <property type="project" value="UniProtKB-KW"/>
</dbReference>
<protein>
    <recommendedName>
        <fullName evidence="10">BPTI/Kunitz inhibitor domain-containing protein</fullName>
    </recommendedName>
</protein>
<keyword evidence="4" id="KW-0646">Protease inhibitor</keyword>
<accession>A0A1I8PZQ1</accession>
<dbReference type="InterPro" id="IPR020901">
    <property type="entry name" value="Prtase_inh_Kunz-CS"/>
</dbReference>
<evidence type="ECO:0000256" key="1">
    <source>
        <dbReference type="ARBA" id="ARBA00004613"/>
    </source>
</evidence>
<reference evidence="11" key="1">
    <citation type="submission" date="2020-05" db="UniProtKB">
        <authorList>
            <consortium name="EnsemblMetazoa"/>
        </authorList>
    </citation>
    <scope>IDENTIFICATION</scope>
    <source>
        <strain evidence="11">USDA</strain>
    </source>
</reference>
<name>A0A1I8PZQ1_STOCA</name>
<proteinExistence type="predicted"/>
<keyword evidence="2" id="KW-0964">Secreted</keyword>
<dbReference type="PROSITE" id="PS50279">
    <property type="entry name" value="BPTI_KUNITZ_2"/>
    <property type="match status" value="1"/>
</dbReference>
<evidence type="ECO:0000256" key="3">
    <source>
        <dbReference type="ARBA" id="ARBA00022656"/>
    </source>
</evidence>
<sequence>MKFNTTLLILAMLSVYFGPPSMVLAKQAKTEVQNGQNSTACLEPKTPGLCRGKYLRYAFDNKSGNCIGFYYSGCGATLNNFLTYEECRRDCMQRVRY</sequence>
<keyword evidence="9" id="KW-0732">Signal</keyword>
<evidence type="ECO:0000256" key="5">
    <source>
        <dbReference type="ARBA" id="ARBA00022900"/>
    </source>
</evidence>
<evidence type="ECO:0000259" key="10">
    <source>
        <dbReference type="PROSITE" id="PS50279"/>
    </source>
</evidence>
<dbReference type="KEGG" id="scac:106094221"/>
<evidence type="ECO:0000256" key="2">
    <source>
        <dbReference type="ARBA" id="ARBA00022525"/>
    </source>
</evidence>
<evidence type="ECO:0000313" key="12">
    <source>
        <dbReference type="Proteomes" id="UP000095300"/>
    </source>
</evidence>
<dbReference type="EnsemblMetazoa" id="SCAU012506-RA">
    <property type="protein sequence ID" value="SCAU012506-PA"/>
    <property type="gene ID" value="SCAU012506"/>
</dbReference>
<dbReference type="Proteomes" id="UP000095300">
    <property type="component" value="Unassembled WGS sequence"/>
</dbReference>
<keyword evidence="5" id="KW-0722">Serine protease inhibitor</keyword>
<dbReference type="Gene3D" id="4.10.410.10">
    <property type="entry name" value="Pancreatic trypsin inhibitor Kunitz domain"/>
    <property type="match status" value="1"/>
</dbReference>
<organism evidence="11 12">
    <name type="scientific">Stomoxys calcitrans</name>
    <name type="common">Stable fly</name>
    <name type="synonym">Conops calcitrans</name>
    <dbReference type="NCBI Taxonomy" id="35570"/>
    <lineage>
        <taxon>Eukaryota</taxon>
        <taxon>Metazoa</taxon>
        <taxon>Ecdysozoa</taxon>
        <taxon>Arthropoda</taxon>
        <taxon>Hexapoda</taxon>
        <taxon>Insecta</taxon>
        <taxon>Pterygota</taxon>
        <taxon>Neoptera</taxon>
        <taxon>Endopterygota</taxon>
        <taxon>Diptera</taxon>
        <taxon>Brachycera</taxon>
        <taxon>Muscomorpha</taxon>
        <taxon>Muscoidea</taxon>
        <taxon>Muscidae</taxon>
        <taxon>Stomoxys</taxon>
    </lineage>
</organism>
<keyword evidence="7" id="KW-1199">Hemostasis impairing toxin</keyword>
<dbReference type="PANTHER" id="PTHR10083:SF376">
    <property type="entry name" value="SERINE PEPTIDASE INHIBITOR, KUNITZ TYPE, 3"/>
    <property type="match status" value="1"/>
</dbReference>
<dbReference type="PROSITE" id="PS00280">
    <property type="entry name" value="BPTI_KUNITZ_1"/>
    <property type="match status" value="1"/>
</dbReference>
<dbReference type="VEuPathDB" id="VectorBase:SCAU012506"/>
<dbReference type="OrthoDB" id="4473401at2759"/>
<dbReference type="Pfam" id="PF00014">
    <property type="entry name" value="Kunitz_BPTI"/>
    <property type="match status" value="1"/>
</dbReference>
<gene>
    <name evidence="11" type="primary">106094221</name>
</gene>
<evidence type="ECO:0000256" key="7">
    <source>
        <dbReference type="ARBA" id="ARBA00023240"/>
    </source>
</evidence>
<feature type="chain" id="PRO_5009327490" description="BPTI/Kunitz inhibitor domain-containing protein" evidence="9">
    <location>
        <begin position="26"/>
        <end position="97"/>
    </location>
</feature>
<keyword evidence="6" id="KW-1015">Disulfide bond</keyword>
<evidence type="ECO:0000256" key="9">
    <source>
        <dbReference type="SAM" id="SignalP"/>
    </source>
</evidence>
<dbReference type="InterPro" id="IPR036880">
    <property type="entry name" value="Kunitz_BPTI_sf"/>
</dbReference>
<keyword evidence="12" id="KW-1185">Reference proteome</keyword>
<dbReference type="SUPFAM" id="SSF57362">
    <property type="entry name" value="BPTI-like"/>
    <property type="match status" value="1"/>
</dbReference>
<dbReference type="InterPro" id="IPR002223">
    <property type="entry name" value="Kunitz_BPTI"/>
</dbReference>
<evidence type="ECO:0000313" key="11">
    <source>
        <dbReference type="EnsemblMetazoa" id="SCAU012506-PA"/>
    </source>
</evidence>
<feature type="domain" description="BPTI/Kunitz inhibitor" evidence="10">
    <location>
        <begin position="41"/>
        <end position="91"/>
    </location>
</feature>
<dbReference type="GO" id="GO:0005615">
    <property type="term" value="C:extracellular space"/>
    <property type="evidence" value="ECO:0007669"/>
    <property type="project" value="TreeGrafter"/>
</dbReference>
<dbReference type="InterPro" id="IPR050098">
    <property type="entry name" value="TFPI/VKTCI-like"/>
</dbReference>
<keyword evidence="8" id="KW-1203">Blood coagulation cascade inhibiting toxin</keyword>
<evidence type="ECO:0000256" key="4">
    <source>
        <dbReference type="ARBA" id="ARBA00022690"/>
    </source>
</evidence>
<dbReference type="STRING" id="35570.A0A1I8PZQ1"/>
<keyword evidence="3" id="KW-0800">Toxin</keyword>
<dbReference type="AlphaFoldDB" id="A0A1I8PZQ1"/>
<dbReference type="PANTHER" id="PTHR10083">
    <property type="entry name" value="KUNITZ-TYPE PROTEASE INHIBITOR-RELATED"/>
    <property type="match status" value="1"/>
</dbReference>
<comment type="subcellular location">
    <subcellularLocation>
        <location evidence="1">Secreted</location>
    </subcellularLocation>
</comment>
<evidence type="ECO:0000256" key="8">
    <source>
        <dbReference type="ARBA" id="ARBA00034146"/>
    </source>
</evidence>
<dbReference type="SMART" id="SM00131">
    <property type="entry name" value="KU"/>
    <property type="match status" value="1"/>
</dbReference>
<evidence type="ECO:0000256" key="6">
    <source>
        <dbReference type="ARBA" id="ARBA00023157"/>
    </source>
</evidence>
<dbReference type="PRINTS" id="PR00759">
    <property type="entry name" value="BASICPTASE"/>
</dbReference>
<dbReference type="CDD" id="cd00109">
    <property type="entry name" value="Kunitz-type"/>
    <property type="match status" value="1"/>
</dbReference>